<protein>
    <recommendedName>
        <fullName evidence="4">Methyl-accepting transducer domain-containing protein</fullName>
    </recommendedName>
</protein>
<organism evidence="2 3">
    <name type="scientific">Candidatus Raymondbacteria bacterium RIFOXYD12_FULL_49_13</name>
    <dbReference type="NCBI Taxonomy" id="1817890"/>
    <lineage>
        <taxon>Bacteria</taxon>
        <taxon>Raymondiibacteriota</taxon>
    </lineage>
</organism>
<evidence type="ECO:0000313" key="3">
    <source>
        <dbReference type="Proteomes" id="UP000179243"/>
    </source>
</evidence>
<evidence type="ECO:0008006" key="4">
    <source>
        <dbReference type="Google" id="ProtNLM"/>
    </source>
</evidence>
<evidence type="ECO:0000256" key="1">
    <source>
        <dbReference type="SAM" id="SignalP"/>
    </source>
</evidence>
<accession>A0A1F7F3H4</accession>
<keyword evidence="1" id="KW-0732">Signal</keyword>
<gene>
    <name evidence="2" type="ORF">A2519_22475</name>
</gene>
<dbReference type="Gene3D" id="1.20.1270.90">
    <property type="entry name" value="AF1782-like"/>
    <property type="match status" value="2"/>
</dbReference>
<sequence length="678" mass="72551">MKKRFFLLPIISAVFITLCMWSCTVNNPEDVGKETDKTILDSLITVANAQHNAAIEGTDLGEYAAGSKATFLLAIKAAEAVSADADATQGAIDQAITDLAAAMAEFKDQQVQAVGKEVLDSLIAYATTIHNSAVEGSVTGQYETGSKAALMAAIDSAETVSANALATEGLVTQAISDLAGALAVFETKKVVSQQTVDSSKTLSDAAKQDLVDLFCGLEGGSDFKNADFSAISADFKAALAKNANNLEAQFGAAITELLMLNQSTIMAQFDSLFTIGSNGSESPSLFKAARLVPDVRIAENTGLVLARMAATTENIPRLSEIQDSLTSIVVPAIDYALARLQVLADADSFEFLVTPQLLGQGCAGSNQDSVEIDMGEIYLFDAALRILRSSVRSITAYNFDFDDNGSYSWINDIDSLMNADDSTGTADSQAIMDLVHRVQYMLEDDPDFLTLRSNGAAQLGSALQDLKSAITSAKLSIASIRAETDDQYNDGLKITDIQEGDLDISSGDDKPNFLSGVTTIEGLLNKVTEIISGPFTFIEDFDGDASTADASLTVNLSALYNNPIQDLRSLLPLHAWRPDSEWIETTKDTIWQDTVLEVIKEKTSFMPIDLIDGAGEPISIDDDSLVYKIQMPDWTFGGLFPNMDSIQDFEALFGPIMGNSEEPSPSAPLKALSARKLF</sequence>
<reference evidence="2 3" key="1">
    <citation type="journal article" date="2016" name="Nat. Commun.">
        <title>Thousands of microbial genomes shed light on interconnected biogeochemical processes in an aquifer system.</title>
        <authorList>
            <person name="Anantharaman K."/>
            <person name="Brown C.T."/>
            <person name="Hug L.A."/>
            <person name="Sharon I."/>
            <person name="Castelle C.J."/>
            <person name="Probst A.J."/>
            <person name="Thomas B.C."/>
            <person name="Singh A."/>
            <person name="Wilkins M.J."/>
            <person name="Karaoz U."/>
            <person name="Brodie E.L."/>
            <person name="Williams K.H."/>
            <person name="Hubbard S.S."/>
            <person name="Banfield J.F."/>
        </authorList>
    </citation>
    <scope>NUCLEOTIDE SEQUENCE [LARGE SCALE GENOMIC DNA]</scope>
</reference>
<comment type="caution">
    <text evidence="2">The sequence shown here is derived from an EMBL/GenBank/DDBJ whole genome shotgun (WGS) entry which is preliminary data.</text>
</comment>
<evidence type="ECO:0000313" key="2">
    <source>
        <dbReference type="EMBL" id="OGK01220.1"/>
    </source>
</evidence>
<dbReference type="EMBL" id="MFYX01000130">
    <property type="protein sequence ID" value="OGK01220.1"/>
    <property type="molecule type" value="Genomic_DNA"/>
</dbReference>
<dbReference type="AlphaFoldDB" id="A0A1F7F3H4"/>
<feature type="signal peptide" evidence="1">
    <location>
        <begin position="1"/>
        <end position="27"/>
    </location>
</feature>
<dbReference type="Proteomes" id="UP000179243">
    <property type="component" value="Unassembled WGS sequence"/>
</dbReference>
<name>A0A1F7F3H4_UNCRA</name>
<feature type="chain" id="PRO_5009528362" description="Methyl-accepting transducer domain-containing protein" evidence="1">
    <location>
        <begin position="28"/>
        <end position="678"/>
    </location>
</feature>
<proteinExistence type="predicted"/>